<evidence type="ECO:0000256" key="1">
    <source>
        <dbReference type="SAM" id="MobiDB-lite"/>
    </source>
</evidence>
<feature type="domain" description="DUF4232" evidence="3">
    <location>
        <begin position="83"/>
        <end position="218"/>
    </location>
</feature>
<comment type="caution">
    <text evidence="4">The sequence shown here is derived from an EMBL/GenBank/DDBJ whole genome shotgun (WGS) entry which is preliminary data.</text>
</comment>
<dbReference type="Proteomes" id="UP001327093">
    <property type="component" value="Unassembled WGS sequence"/>
</dbReference>
<feature type="signal peptide" evidence="2">
    <location>
        <begin position="1"/>
        <end position="21"/>
    </location>
</feature>
<keyword evidence="2" id="KW-0732">Signal</keyword>
<name>A0ABU6A7P5_9PSEU</name>
<evidence type="ECO:0000313" key="5">
    <source>
        <dbReference type="Proteomes" id="UP001327093"/>
    </source>
</evidence>
<protein>
    <submittedName>
        <fullName evidence="4">DUF4232 domain-containing protein</fullName>
    </submittedName>
</protein>
<feature type="compositionally biased region" description="Low complexity" evidence="1">
    <location>
        <begin position="40"/>
        <end position="59"/>
    </location>
</feature>
<accession>A0ABU6A7P5</accession>
<dbReference type="PROSITE" id="PS51257">
    <property type="entry name" value="PROKAR_LIPOPROTEIN"/>
    <property type="match status" value="1"/>
</dbReference>
<feature type="compositionally biased region" description="Polar residues" evidence="1">
    <location>
        <begin position="60"/>
        <end position="72"/>
    </location>
</feature>
<evidence type="ECO:0000259" key="3">
    <source>
        <dbReference type="Pfam" id="PF14016"/>
    </source>
</evidence>
<keyword evidence="5" id="KW-1185">Reference proteome</keyword>
<sequence length="223" mass="22826">MTRARIILAATAALLTAGLSACNEEGSTGASGGTAIDNPAPETTQSQATEESEPATSETGNPSETGAETSTPAPDEPPSVQLCKVADLAVTVQYVDSAAGTVHQALRFTNSGNRTCEIQGFPGVSYVGGEDGHQIGKPAGRSGSKGPAVPLAPGAQAWAPLAAPRPENYDEATCQPQEARGLRVYPPQEYDSVFVPLTITACSNTDAPGNFLTVRTIQQGTPS</sequence>
<feature type="chain" id="PRO_5046708676" evidence="2">
    <location>
        <begin position="22"/>
        <end position="223"/>
    </location>
</feature>
<evidence type="ECO:0000313" key="4">
    <source>
        <dbReference type="EMBL" id="MEB3367583.1"/>
    </source>
</evidence>
<evidence type="ECO:0000256" key="2">
    <source>
        <dbReference type="SAM" id="SignalP"/>
    </source>
</evidence>
<dbReference type="RefSeq" id="WP_324265136.1">
    <property type="nucleotide sequence ID" value="NZ_JAWLNX010000005.1"/>
</dbReference>
<dbReference type="Pfam" id="PF14016">
    <property type="entry name" value="DUF4232"/>
    <property type="match status" value="1"/>
</dbReference>
<dbReference type="InterPro" id="IPR025326">
    <property type="entry name" value="DUF4232"/>
</dbReference>
<dbReference type="EMBL" id="JAWLNX010000005">
    <property type="protein sequence ID" value="MEB3367583.1"/>
    <property type="molecule type" value="Genomic_DNA"/>
</dbReference>
<proteinExistence type="predicted"/>
<gene>
    <name evidence="4" type="ORF">R4I43_09195</name>
</gene>
<reference evidence="4 5" key="1">
    <citation type="submission" date="2023-10" db="EMBL/GenBank/DDBJ databases">
        <title>Saccharopolyspora sp. nov., isolated from mangrove soil.</title>
        <authorList>
            <person name="Lu Y."/>
            <person name="Liu W."/>
        </authorList>
    </citation>
    <scope>NUCLEOTIDE SEQUENCE [LARGE SCALE GENOMIC DNA]</scope>
    <source>
        <strain evidence="4 5">S2-29</strain>
    </source>
</reference>
<organism evidence="4 5">
    <name type="scientific">Saccharopolyspora mangrovi</name>
    <dbReference type="NCBI Taxonomy" id="3082379"/>
    <lineage>
        <taxon>Bacteria</taxon>
        <taxon>Bacillati</taxon>
        <taxon>Actinomycetota</taxon>
        <taxon>Actinomycetes</taxon>
        <taxon>Pseudonocardiales</taxon>
        <taxon>Pseudonocardiaceae</taxon>
        <taxon>Saccharopolyspora</taxon>
    </lineage>
</organism>
<feature type="region of interest" description="Disordered" evidence="1">
    <location>
        <begin position="24"/>
        <end position="79"/>
    </location>
</feature>